<keyword evidence="2" id="KW-1185">Reference proteome</keyword>
<name>A0ACB9BXF7_9ASTR</name>
<protein>
    <submittedName>
        <fullName evidence="1">Uncharacterized protein</fullName>
    </submittedName>
</protein>
<comment type="caution">
    <text evidence="1">The sequence shown here is derived from an EMBL/GenBank/DDBJ whole genome shotgun (WGS) entry which is preliminary data.</text>
</comment>
<evidence type="ECO:0000313" key="2">
    <source>
        <dbReference type="Proteomes" id="UP001056120"/>
    </source>
</evidence>
<proteinExistence type="predicted"/>
<sequence length="76" mass="8847">MMGIIGGWYQHHLLVGFNTRLTGVLSSFSLAVFFWLFGSSWLFIKLYSPIQFVRCIWTGARKLKSDFQIEIRMIAN</sequence>
<reference evidence="1 2" key="2">
    <citation type="journal article" date="2022" name="Mol. Ecol. Resour.">
        <title>The genomes of chicory, endive, great burdock and yacon provide insights into Asteraceae paleo-polyploidization history and plant inulin production.</title>
        <authorList>
            <person name="Fan W."/>
            <person name="Wang S."/>
            <person name="Wang H."/>
            <person name="Wang A."/>
            <person name="Jiang F."/>
            <person name="Liu H."/>
            <person name="Zhao H."/>
            <person name="Xu D."/>
            <person name="Zhang Y."/>
        </authorList>
    </citation>
    <scope>NUCLEOTIDE SEQUENCE [LARGE SCALE GENOMIC DNA]</scope>
    <source>
        <strain evidence="2">cv. Yunnan</strain>
        <tissue evidence="1">Leaves</tissue>
    </source>
</reference>
<dbReference type="EMBL" id="CM042039">
    <property type="protein sequence ID" value="KAI3726752.1"/>
    <property type="molecule type" value="Genomic_DNA"/>
</dbReference>
<evidence type="ECO:0000313" key="1">
    <source>
        <dbReference type="EMBL" id="KAI3726752.1"/>
    </source>
</evidence>
<organism evidence="1 2">
    <name type="scientific">Smallanthus sonchifolius</name>
    <dbReference type="NCBI Taxonomy" id="185202"/>
    <lineage>
        <taxon>Eukaryota</taxon>
        <taxon>Viridiplantae</taxon>
        <taxon>Streptophyta</taxon>
        <taxon>Embryophyta</taxon>
        <taxon>Tracheophyta</taxon>
        <taxon>Spermatophyta</taxon>
        <taxon>Magnoliopsida</taxon>
        <taxon>eudicotyledons</taxon>
        <taxon>Gunneridae</taxon>
        <taxon>Pentapetalae</taxon>
        <taxon>asterids</taxon>
        <taxon>campanulids</taxon>
        <taxon>Asterales</taxon>
        <taxon>Asteraceae</taxon>
        <taxon>Asteroideae</taxon>
        <taxon>Heliantheae alliance</taxon>
        <taxon>Millerieae</taxon>
        <taxon>Smallanthus</taxon>
    </lineage>
</organism>
<reference evidence="2" key="1">
    <citation type="journal article" date="2022" name="Mol. Ecol. Resour.">
        <title>The genomes of chicory, endive, great burdock and yacon provide insights into Asteraceae palaeo-polyploidization history and plant inulin production.</title>
        <authorList>
            <person name="Fan W."/>
            <person name="Wang S."/>
            <person name="Wang H."/>
            <person name="Wang A."/>
            <person name="Jiang F."/>
            <person name="Liu H."/>
            <person name="Zhao H."/>
            <person name="Xu D."/>
            <person name="Zhang Y."/>
        </authorList>
    </citation>
    <scope>NUCLEOTIDE SEQUENCE [LARGE SCALE GENOMIC DNA]</scope>
    <source>
        <strain evidence="2">cv. Yunnan</strain>
    </source>
</reference>
<accession>A0ACB9BXF7</accession>
<gene>
    <name evidence="1" type="ORF">L1987_66556</name>
</gene>
<dbReference type="Proteomes" id="UP001056120">
    <property type="component" value="Linkage Group LG22"/>
</dbReference>